<organism evidence="1 2">
    <name type="scientific">Methanomethylovorans hollandica (strain DSM 15978 / NBRC 107637 / DMS1)</name>
    <dbReference type="NCBI Taxonomy" id="867904"/>
    <lineage>
        <taxon>Archaea</taxon>
        <taxon>Methanobacteriati</taxon>
        <taxon>Methanobacteriota</taxon>
        <taxon>Stenosarchaea group</taxon>
        <taxon>Methanomicrobia</taxon>
        <taxon>Methanosarcinales</taxon>
        <taxon>Methanosarcinaceae</taxon>
        <taxon>Methanomethylovorans</taxon>
    </lineage>
</organism>
<accession>L0KXN5</accession>
<gene>
    <name evidence="1" type="ordered locus">Metho_1225</name>
</gene>
<dbReference type="Proteomes" id="UP000010866">
    <property type="component" value="Chromosome"/>
</dbReference>
<evidence type="ECO:0000313" key="1">
    <source>
        <dbReference type="EMBL" id="AGB49455.1"/>
    </source>
</evidence>
<protein>
    <submittedName>
        <fullName evidence="1">Uncharacterized protein</fullName>
    </submittedName>
</protein>
<keyword evidence="2" id="KW-1185">Reference proteome</keyword>
<proteinExistence type="predicted"/>
<sequence length="116" mass="12679">MNTDILIHTCSILHTVPVSQNKYGEEVRGGLPVSSACRFYTSRRIPGRMSSVGIGEFHIDTPKLALPATATVTENDIITSSVMSFTGPYRVSHVNPLADLYSSTLDHIECELEAIE</sequence>
<name>L0KXN5_METHD</name>
<dbReference type="STRING" id="867904.Metho_1225"/>
<evidence type="ECO:0000313" key="2">
    <source>
        <dbReference type="Proteomes" id="UP000010866"/>
    </source>
</evidence>
<dbReference type="KEGG" id="mhz:Metho_1225"/>
<dbReference type="EMBL" id="CP003362">
    <property type="protein sequence ID" value="AGB49455.1"/>
    <property type="molecule type" value="Genomic_DNA"/>
</dbReference>
<dbReference type="HOGENOM" id="CLU_2091306_0_0_2"/>
<dbReference type="AlphaFoldDB" id="L0KXN5"/>
<reference evidence="2" key="1">
    <citation type="submission" date="2012-02" db="EMBL/GenBank/DDBJ databases">
        <title>Complete sequence of chromosome of Methanomethylovorans hollandica DSM 15978.</title>
        <authorList>
            <person name="Lucas S."/>
            <person name="Copeland A."/>
            <person name="Lapidus A."/>
            <person name="Glavina del Rio T."/>
            <person name="Dalin E."/>
            <person name="Tice H."/>
            <person name="Bruce D."/>
            <person name="Goodwin L."/>
            <person name="Pitluck S."/>
            <person name="Peters L."/>
            <person name="Mikhailova N."/>
            <person name="Held B."/>
            <person name="Kyrpides N."/>
            <person name="Mavromatis K."/>
            <person name="Ivanova N."/>
            <person name="Brettin T."/>
            <person name="Detter J.C."/>
            <person name="Han C."/>
            <person name="Larimer F."/>
            <person name="Land M."/>
            <person name="Hauser L."/>
            <person name="Markowitz V."/>
            <person name="Cheng J.-F."/>
            <person name="Hugenholtz P."/>
            <person name="Woyke T."/>
            <person name="Wu D."/>
            <person name="Spring S."/>
            <person name="Schroeder M."/>
            <person name="Brambilla E."/>
            <person name="Klenk H.-P."/>
            <person name="Eisen J.A."/>
        </authorList>
    </citation>
    <scope>NUCLEOTIDE SEQUENCE [LARGE SCALE GENOMIC DNA]</scope>
    <source>
        <strain evidence="2">DSM 15978 / NBRC 107637 / DMS1</strain>
    </source>
</reference>